<comment type="caution">
    <text evidence="1">The sequence shown here is derived from an EMBL/GenBank/DDBJ whole genome shotgun (WGS) entry which is preliminary data.</text>
</comment>
<feature type="non-terminal residue" evidence="1">
    <location>
        <position position="1"/>
    </location>
</feature>
<keyword evidence="2" id="KW-1185">Reference proteome</keyword>
<dbReference type="EMBL" id="JAFBFH010000043">
    <property type="protein sequence ID" value="MBM7717324.1"/>
    <property type="molecule type" value="Genomic_DNA"/>
</dbReference>
<gene>
    <name evidence="1" type="ORF">JOC94_004351</name>
</gene>
<dbReference type="RefSeq" id="WP_205180286.1">
    <property type="nucleotide sequence ID" value="NZ_JAFBFH010000043.1"/>
</dbReference>
<reference evidence="1 2" key="1">
    <citation type="submission" date="2021-01" db="EMBL/GenBank/DDBJ databases">
        <title>Genomic Encyclopedia of Type Strains, Phase IV (KMG-IV): sequencing the most valuable type-strain genomes for metagenomic binning, comparative biology and taxonomic classification.</title>
        <authorList>
            <person name="Goeker M."/>
        </authorList>
    </citation>
    <scope>NUCLEOTIDE SEQUENCE [LARGE SCALE GENOMIC DNA]</scope>
    <source>
        <strain evidence="1 2">DSM 105453</strain>
    </source>
</reference>
<name>A0ABS2RDR2_9BACI</name>
<protein>
    <submittedName>
        <fullName evidence="1">Uncharacterized protein</fullName>
    </submittedName>
</protein>
<dbReference type="Proteomes" id="UP000823485">
    <property type="component" value="Unassembled WGS sequence"/>
</dbReference>
<accession>A0ABS2RDR2</accession>
<sequence length="59" mass="6552">PVKARLDQLTISGQQLIEVSLYPALTGSKSPVQRIEIKREPVRDQLPVKARLDQLTISG</sequence>
<evidence type="ECO:0000313" key="2">
    <source>
        <dbReference type="Proteomes" id="UP000823485"/>
    </source>
</evidence>
<organism evidence="1 2">
    <name type="scientific">Siminovitchia thermophila</name>
    <dbReference type="NCBI Taxonomy" id="1245522"/>
    <lineage>
        <taxon>Bacteria</taxon>
        <taxon>Bacillati</taxon>
        <taxon>Bacillota</taxon>
        <taxon>Bacilli</taxon>
        <taxon>Bacillales</taxon>
        <taxon>Bacillaceae</taxon>
        <taxon>Siminovitchia</taxon>
    </lineage>
</organism>
<proteinExistence type="predicted"/>
<evidence type="ECO:0000313" key="1">
    <source>
        <dbReference type="EMBL" id="MBM7717324.1"/>
    </source>
</evidence>